<gene>
    <name evidence="2" type="ORF">B5G02_03290</name>
</gene>
<proteinExistence type="predicted"/>
<evidence type="ECO:0000313" key="3">
    <source>
        <dbReference type="Proteomes" id="UP000195781"/>
    </source>
</evidence>
<dbReference type="InterPro" id="IPR003959">
    <property type="entry name" value="ATPase_AAA_core"/>
</dbReference>
<dbReference type="Proteomes" id="UP000195781">
    <property type="component" value="Unassembled WGS sequence"/>
</dbReference>
<organism evidence="2 3">
    <name type="scientific">[Collinsella] massiliensis</name>
    <dbReference type="NCBI Taxonomy" id="1232426"/>
    <lineage>
        <taxon>Bacteria</taxon>
        <taxon>Bacillati</taxon>
        <taxon>Actinomycetota</taxon>
        <taxon>Coriobacteriia</taxon>
        <taxon>Coriobacteriales</taxon>
        <taxon>Coriobacteriaceae</taxon>
        <taxon>Enorma</taxon>
    </lineage>
</organism>
<accession>A0A1Y3XTV3</accession>
<dbReference type="PANTHER" id="PTHR40396">
    <property type="entry name" value="ATPASE-LIKE PROTEIN"/>
    <property type="match status" value="1"/>
</dbReference>
<dbReference type="Gene3D" id="3.40.50.300">
    <property type="entry name" value="P-loop containing nucleotide triphosphate hydrolases"/>
    <property type="match status" value="1"/>
</dbReference>
<dbReference type="AlphaFoldDB" id="A0A1Y3XTV3"/>
<dbReference type="OrthoDB" id="9809324at2"/>
<evidence type="ECO:0000313" key="2">
    <source>
        <dbReference type="EMBL" id="OUN89016.1"/>
    </source>
</evidence>
<comment type="caution">
    <text evidence="2">The sequence shown here is derived from an EMBL/GenBank/DDBJ whole genome shotgun (WGS) entry which is preliminary data.</text>
</comment>
<protein>
    <recommendedName>
        <fullName evidence="1">ATPase AAA-type core domain-containing protein</fullName>
    </recommendedName>
</protein>
<dbReference type="PANTHER" id="PTHR40396:SF1">
    <property type="entry name" value="ATPASE AAA-TYPE CORE DOMAIN-CONTAINING PROTEIN"/>
    <property type="match status" value="1"/>
</dbReference>
<dbReference type="GO" id="GO:0005524">
    <property type="term" value="F:ATP binding"/>
    <property type="evidence" value="ECO:0007669"/>
    <property type="project" value="InterPro"/>
</dbReference>
<feature type="domain" description="ATPase AAA-type core" evidence="1">
    <location>
        <begin position="42"/>
        <end position="357"/>
    </location>
</feature>
<reference evidence="3" key="1">
    <citation type="submission" date="2017-04" db="EMBL/GenBank/DDBJ databases">
        <title>Function of individual gut microbiota members based on whole genome sequencing of pure cultures obtained from chicken caecum.</title>
        <authorList>
            <person name="Medvecky M."/>
            <person name="Cejkova D."/>
            <person name="Polansky O."/>
            <person name="Karasova D."/>
            <person name="Kubasova T."/>
            <person name="Cizek A."/>
            <person name="Rychlik I."/>
        </authorList>
    </citation>
    <scope>NUCLEOTIDE SEQUENCE [LARGE SCALE GENOMIC DNA]</scope>
    <source>
        <strain evidence="3">An5</strain>
    </source>
</reference>
<sequence length="429" mass="49051">MILNFSFKNFQSFAEVQQFSMEREKRDISDNQAWIRPDISAVTAIYGPNASGKSTFLEAFNFVSRFVRLSDREGDAFSAISHFEPFLLDEQLCHQPTDFLIEFIVPEGEKYVYSFTLTSDEILEEELIAYFSNQPTKLFSRFSVDGDQHIEFGSSLKGPKRLLWDITRRNALFLSVAGSRGKNEKLSNAYRFLTRDIVVPALTRRTGLFRLYNQNQNVNQSNIAEFLRHADFGIEGFEVQTRLVENESLHFVESGDVPHPDPGAHRERKEVYFLHKGPKGNVKLSSNQESEGTLMALSFYAEALGCLERGRTMLIDELDMSLHPTLVREFVALFANPETNPNQAQLIFTTHDVSLISVSQGPMRVLDRDQVWFCEKDDFGRTELIPATDYSPRREENLGRNYLNGVYGALPRPSFQSLTSNLVKKDYAE</sequence>
<name>A0A1Y3XTV3_9ACTN</name>
<dbReference type="Pfam" id="PF13304">
    <property type="entry name" value="AAA_21"/>
    <property type="match status" value="1"/>
</dbReference>
<dbReference type="EMBL" id="NFIE01000006">
    <property type="protein sequence ID" value="OUN89016.1"/>
    <property type="molecule type" value="Genomic_DNA"/>
</dbReference>
<dbReference type="GO" id="GO:0016887">
    <property type="term" value="F:ATP hydrolysis activity"/>
    <property type="evidence" value="ECO:0007669"/>
    <property type="project" value="InterPro"/>
</dbReference>
<dbReference type="RefSeq" id="WP_094335178.1">
    <property type="nucleotide sequence ID" value="NZ_NFIE01000006.1"/>
</dbReference>
<evidence type="ECO:0000259" key="1">
    <source>
        <dbReference type="Pfam" id="PF13304"/>
    </source>
</evidence>
<dbReference type="SUPFAM" id="SSF52540">
    <property type="entry name" value="P-loop containing nucleoside triphosphate hydrolases"/>
    <property type="match status" value="1"/>
</dbReference>
<dbReference type="InterPro" id="IPR027417">
    <property type="entry name" value="P-loop_NTPase"/>
</dbReference>
<keyword evidence="3" id="KW-1185">Reference proteome</keyword>